<evidence type="ECO:0000313" key="3">
    <source>
        <dbReference type="Proteomes" id="UP000184310"/>
    </source>
</evidence>
<feature type="domain" description="Metallo-beta-lactamase" evidence="1">
    <location>
        <begin position="36"/>
        <end position="111"/>
    </location>
</feature>
<dbReference type="RefSeq" id="WP_072985701.1">
    <property type="nucleotide sequence ID" value="NZ_FQZB01000005.1"/>
</dbReference>
<evidence type="ECO:0000259" key="1">
    <source>
        <dbReference type="Pfam" id="PF00753"/>
    </source>
</evidence>
<dbReference type="Gene3D" id="3.60.15.10">
    <property type="entry name" value="Ribonuclease Z/Hydroxyacylglutathione hydrolase-like"/>
    <property type="match status" value="1"/>
</dbReference>
<organism evidence="2 3">
    <name type="scientific">Clostridium cavendishii DSM 21758</name>
    <dbReference type="NCBI Taxonomy" id="1121302"/>
    <lineage>
        <taxon>Bacteria</taxon>
        <taxon>Bacillati</taxon>
        <taxon>Bacillota</taxon>
        <taxon>Clostridia</taxon>
        <taxon>Eubacteriales</taxon>
        <taxon>Clostridiaceae</taxon>
        <taxon>Clostridium</taxon>
    </lineage>
</organism>
<dbReference type="InterPro" id="IPR052159">
    <property type="entry name" value="Competence_DNA_uptake"/>
</dbReference>
<dbReference type="InterPro" id="IPR036866">
    <property type="entry name" value="RibonucZ/Hydroxyglut_hydro"/>
</dbReference>
<dbReference type="SUPFAM" id="SSF56281">
    <property type="entry name" value="Metallo-hydrolase/oxidoreductase"/>
    <property type="match status" value="1"/>
</dbReference>
<dbReference type="Pfam" id="PF00753">
    <property type="entry name" value="Lactamase_B"/>
    <property type="match status" value="1"/>
</dbReference>
<evidence type="ECO:0000313" key="2">
    <source>
        <dbReference type="EMBL" id="SHI97289.1"/>
    </source>
</evidence>
<dbReference type="STRING" id="1121302.SAMN02745163_01142"/>
<dbReference type="EMBL" id="FQZB01000005">
    <property type="protein sequence ID" value="SHI97289.1"/>
    <property type="molecule type" value="Genomic_DNA"/>
</dbReference>
<accession>A0A1M6FI26</accession>
<dbReference type="Proteomes" id="UP000184310">
    <property type="component" value="Unassembled WGS sequence"/>
</dbReference>
<dbReference type="InterPro" id="IPR001279">
    <property type="entry name" value="Metallo-B-lactamas"/>
</dbReference>
<keyword evidence="3" id="KW-1185">Reference proteome</keyword>
<gene>
    <name evidence="2" type="ORF">SAMN02745163_01142</name>
</gene>
<proteinExistence type="predicted"/>
<dbReference type="PANTHER" id="PTHR30619:SF1">
    <property type="entry name" value="RECOMBINATION PROTEIN 2"/>
    <property type="match status" value="1"/>
</dbReference>
<dbReference type="PANTHER" id="PTHR30619">
    <property type="entry name" value="DNA INTERNALIZATION/COMPETENCE PROTEIN COMEC/REC2"/>
    <property type="match status" value="1"/>
</dbReference>
<dbReference type="AlphaFoldDB" id="A0A1M6FI26"/>
<protein>
    <submittedName>
        <fullName evidence="2">Metallo-beta-lactamase superfamily protein</fullName>
    </submittedName>
</protein>
<sequence length="277" mass="31512">MKKINKIIIIFIILMFSFGKTTYSVAENPVKVSFIGLDNINSVLIKGHNSNVLIDTGDYDDINVLEKYFKGEGIDSLDLIIITSCNSKYYGGLKKLLDDVKVKHVIIPKYFIDCESNLELQETLKSKSVQFTPVSSGFIYNHETINLEVISPSEKSFKDKDNTLAIKGIIDEVSYLFLNNVSNNTIKNIINSKETQEAKVINISADEELEGIYKKLMKRARPFDIIVGENINNYSKVNFKNAVGKRYNTYFFKDFKVVTVNRQLGNKSLKTILNNNF</sequence>
<name>A0A1M6FI26_9CLOT</name>
<reference evidence="2 3" key="1">
    <citation type="submission" date="2016-11" db="EMBL/GenBank/DDBJ databases">
        <authorList>
            <person name="Jaros S."/>
            <person name="Januszkiewicz K."/>
            <person name="Wedrychowicz H."/>
        </authorList>
    </citation>
    <scope>NUCLEOTIDE SEQUENCE [LARGE SCALE GENOMIC DNA]</scope>
    <source>
        <strain evidence="2 3">DSM 21758</strain>
    </source>
</reference>